<dbReference type="Proteomes" id="UP000515789">
    <property type="component" value="Chromosome"/>
</dbReference>
<dbReference type="SUPFAM" id="SSF46689">
    <property type="entry name" value="Homeodomain-like"/>
    <property type="match status" value="1"/>
</dbReference>
<dbReference type="GeneID" id="75055329"/>
<dbReference type="InterPro" id="IPR001647">
    <property type="entry name" value="HTH_TetR"/>
</dbReference>
<sequence>MNINTNRKREYIQITSHILETEGPEGIKIRRIAEAAGCTSAVLYKHFQNLDHLVMLASVKFLEPYITKFREVARRKDISSVQMDLILWRFFIREAFSKKPYYEMMFFGSRQEQLEDYVYEYYQLFPEEVKAFDGFGASIIFSNNLREREYIRLRRAANAGALTMDNADLLSRLATAVFKGMFVEYPYEPGKSDHLEAAAEECYQLILELFKKFVKPETILDVE</sequence>
<evidence type="ECO:0000313" key="5">
    <source>
        <dbReference type="Proteomes" id="UP000515789"/>
    </source>
</evidence>
<reference evidence="4 5" key="1">
    <citation type="submission" date="2019-04" db="EMBL/GenBank/DDBJ databases">
        <authorList>
            <person name="Schori C."/>
            <person name="Ahrens C."/>
        </authorList>
    </citation>
    <scope>NUCLEOTIDE SEQUENCE [LARGE SCALE GENOMIC DNA]</scope>
    <source>
        <strain evidence="4 5">DSM 2950</strain>
    </source>
</reference>
<accession>A0A7G5MRQ9</accession>
<dbReference type="RefSeq" id="WP_018598633.1">
    <property type="nucleotide sequence ID" value="NZ_CABLBP010000010.1"/>
</dbReference>
<dbReference type="InterPro" id="IPR009057">
    <property type="entry name" value="Homeodomain-like_sf"/>
</dbReference>
<organism evidence="4 5">
    <name type="scientific">Blautia producta</name>
    <dbReference type="NCBI Taxonomy" id="33035"/>
    <lineage>
        <taxon>Bacteria</taxon>
        <taxon>Bacillati</taxon>
        <taxon>Bacillota</taxon>
        <taxon>Clostridia</taxon>
        <taxon>Lachnospirales</taxon>
        <taxon>Lachnospiraceae</taxon>
        <taxon>Blautia</taxon>
    </lineage>
</organism>
<protein>
    <submittedName>
        <fullName evidence="4">TetR/AcrR family transcriptional regulator</fullName>
    </submittedName>
</protein>
<evidence type="ECO:0000256" key="2">
    <source>
        <dbReference type="PROSITE-ProRule" id="PRU00335"/>
    </source>
</evidence>
<evidence type="ECO:0000256" key="1">
    <source>
        <dbReference type="ARBA" id="ARBA00023125"/>
    </source>
</evidence>
<dbReference type="GO" id="GO:0003677">
    <property type="term" value="F:DNA binding"/>
    <property type="evidence" value="ECO:0007669"/>
    <property type="project" value="UniProtKB-UniRule"/>
</dbReference>
<feature type="domain" description="HTH tetR-type" evidence="3">
    <location>
        <begin position="5"/>
        <end position="65"/>
    </location>
</feature>
<evidence type="ECO:0000313" key="4">
    <source>
        <dbReference type="EMBL" id="QMW77302.1"/>
    </source>
</evidence>
<dbReference type="AlphaFoldDB" id="A0A7G5MRQ9"/>
<feature type="DNA-binding region" description="H-T-H motif" evidence="2">
    <location>
        <begin position="28"/>
        <end position="47"/>
    </location>
</feature>
<evidence type="ECO:0000259" key="3">
    <source>
        <dbReference type="PROSITE" id="PS50977"/>
    </source>
</evidence>
<keyword evidence="1 2" id="KW-0238">DNA-binding</keyword>
<dbReference type="Gene3D" id="1.10.357.10">
    <property type="entry name" value="Tetracycline Repressor, domain 2"/>
    <property type="match status" value="1"/>
</dbReference>
<gene>
    <name evidence="4" type="ORF">E5259_06675</name>
</gene>
<dbReference type="PROSITE" id="PS50977">
    <property type="entry name" value="HTH_TETR_2"/>
    <property type="match status" value="1"/>
</dbReference>
<name>A0A7G5MRQ9_9FIRM</name>
<proteinExistence type="predicted"/>
<dbReference type="EMBL" id="CP039126">
    <property type="protein sequence ID" value="QMW77302.1"/>
    <property type="molecule type" value="Genomic_DNA"/>
</dbReference>
<dbReference type="Pfam" id="PF00440">
    <property type="entry name" value="TetR_N"/>
    <property type="match status" value="1"/>
</dbReference>